<name>A0ABD3BPX0_9LAMI</name>
<evidence type="ECO:0000313" key="2">
    <source>
        <dbReference type="EMBL" id="KAL3619551.1"/>
    </source>
</evidence>
<dbReference type="PANTHER" id="PTHR47128:SF2">
    <property type="entry name" value="PROTEIN HIGH CHLOROPHYLL FLUORESCENCE PHENOTYPE 244, CHLOROPLASTIC"/>
    <property type="match status" value="1"/>
</dbReference>
<reference evidence="3 5" key="1">
    <citation type="journal article" date="2024" name="IScience">
        <title>Strigolactones Initiate the Formation of Haustorium-like Structures in Castilleja.</title>
        <authorList>
            <person name="Buerger M."/>
            <person name="Peterson D."/>
            <person name="Chory J."/>
        </authorList>
    </citation>
    <scope>NUCLEOTIDE SEQUENCE [LARGE SCALE GENOMIC DNA]</scope>
    <source>
        <strain evidence="3">Tecolote</strain>
        <tissue evidence="3">Flower</tissue>
    </source>
</reference>
<protein>
    <submittedName>
        <fullName evidence="2">Uncharacterized protein</fullName>
    </submittedName>
</protein>
<sequence>MRNLRERIVKLFPAHRYGSENEHFPSRAPATRDEQNLGWQSVPVHDPVVQEAAHHAVKTISTRIAYMDTKDIARSTFAVKTISTRIAYMDIQDIARLTFIALRNEKVNGKLLTFAGPRAWITQEEIDNLLTRVFKWTNDVADRLAFSEVFSSDTVFSVPMTETYNLLGVEAKGISSLEKYRITFRTF</sequence>
<evidence type="ECO:0000313" key="4">
    <source>
        <dbReference type="EMBL" id="KAL3638097.1"/>
    </source>
</evidence>
<gene>
    <name evidence="4" type="ORF">CASFOL_017967</name>
    <name evidence="3" type="ORF">CASFOL_028409</name>
    <name evidence="2" type="ORF">CASFOL_036612</name>
</gene>
<dbReference type="EMBL" id="JAVIJP010000039">
    <property type="protein sequence ID" value="KAL3627046.1"/>
    <property type="molecule type" value="Genomic_DNA"/>
</dbReference>
<dbReference type="GO" id="GO:0015979">
    <property type="term" value="P:photosynthesis"/>
    <property type="evidence" value="ECO:0007669"/>
    <property type="project" value="UniProtKB-KW"/>
</dbReference>
<dbReference type="PANTHER" id="PTHR47128">
    <property type="match status" value="1"/>
</dbReference>
<reference evidence="2" key="2">
    <citation type="submission" date="2024-11" db="EMBL/GenBank/DDBJ databases">
        <authorList>
            <person name="Burger M."/>
            <person name="Chory J."/>
        </authorList>
    </citation>
    <scope>NUCLEOTIDE SEQUENCE</scope>
    <source>
        <strain evidence="2">Tecolote</strain>
        <tissue evidence="2">Flower</tissue>
    </source>
</reference>
<proteinExistence type="predicted"/>
<dbReference type="EMBL" id="JAVIJP010000067">
    <property type="protein sequence ID" value="KAL3619551.1"/>
    <property type="molecule type" value="Genomic_DNA"/>
</dbReference>
<keyword evidence="5" id="KW-1185">Reference proteome</keyword>
<dbReference type="InterPro" id="IPR044256">
    <property type="entry name" value="HCF244-like"/>
</dbReference>
<organism evidence="2 5">
    <name type="scientific">Castilleja foliolosa</name>
    <dbReference type="NCBI Taxonomy" id="1961234"/>
    <lineage>
        <taxon>Eukaryota</taxon>
        <taxon>Viridiplantae</taxon>
        <taxon>Streptophyta</taxon>
        <taxon>Embryophyta</taxon>
        <taxon>Tracheophyta</taxon>
        <taxon>Spermatophyta</taxon>
        <taxon>Magnoliopsida</taxon>
        <taxon>eudicotyledons</taxon>
        <taxon>Gunneridae</taxon>
        <taxon>Pentapetalae</taxon>
        <taxon>asterids</taxon>
        <taxon>lamiids</taxon>
        <taxon>Lamiales</taxon>
        <taxon>Orobanchaceae</taxon>
        <taxon>Pedicularideae</taxon>
        <taxon>Castillejinae</taxon>
        <taxon>Castilleja</taxon>
    </lineage>
</organism>
<dbReference type="EMBL" id="JAVIJP010000020">
    <property type="protein sequence ID" value="KAL3638097.1"/>
    <property type="molecule type" value="Genomic_DNA"/>
</dbReference>
<accession>A0ABD3BPX0</accession>
<evidence type="ECO:0000313" key="5">
    <source>
        <dbReference type="Proteomes" id="UP001632038"/>
    </source>
</evidence>
<evidence type="ECO:0000256" key="1">
    <source>
        <dbReference type="ARBA" id="ARBA00022531"/>
    </source>
</evidence>
<keyword evidence="1" id="KW-0602">Photosynthesis</keyword>
<dbReference type="Proteomes" id="UP001632038">
    <property type="component" value="Unassembled WGS sequence"/>
</dbReference>
<comment type="caution">
    <text evidence="2">The sequence shown here is derived from an EMBL/GenBank/DDBJ whole genome shotgun (WGS) entry which is preliminary data.</text>
</comment>
<evidence type="ECO:0000313" key="3">
    <source>
        <dbReference type="EMBL" id="KAL3627046.1"/>
    </source>
</evidence>
<dbReference type="AlphaFoldDB" id="A0ABD3BPX0"/>